<dbReference type="PANTHER" id="PTHR43272:SF83">
    <property type="entry name" value="ACYL-COA SYNTHETASE LONG-CHAIN, ISOFORM J"/>
    <property type="match status" value="1"/>
</dbReference>
<dbReference type="EMBL" id="KZ994236">
    <property type="protein sequence ID" value="RKO93451.1"/>
    <property type="molecule type" value="Genomic_DNA"/>
</dbReference>
<sequence>MLVAQASFTQNITITTAYDTLGEEGLSFSLNEGEVTTLFTNAELLPMLHKITSRVPSLKNVIYNGSAAQKVLDDIRAAFPHLNIVTLQSVREDGIKNPADPVIPQPEDIGCIMYTSGSTGTPKGVVLTHANIIAGGSSKYPTILPVAGARGLVEKHICADDSYLAFLPLAHILEFVVESYCLFGGVTLGYGTVRTLTNASVRNCLGDICELKPSLMIGVPAVWETIRKGIVAKLNQASPLQRKIFDIASAIKWQCLKLGLPTGILDKIVFKKIQEQTGGRLRWALSGGAPIPRETQQFLSTALCPILQGYGMTETVGLIAVQLPTDPAMLGRCGPPASSVEIMLVAVEETSYSPKNRPRPQGEIWVRGPSIMKGYYKQPAVTAETVSSDGWLMTGDVGEWNPDGTISIIDRKKNLVKLANGEYIALEKLEAVYKMAQWVTNLALYADSEQNFAVALVVPNEKELRSLADAKGATKPGDNIEFKDLVAKKEVVAAALAELRSIARATGLKPAEIVGGLYITDDEWTPENGFLTAAQKLKRKDINTAYKDNIAAIYKPVR</sequence>
<keyword evidence="2" id="KW-0436">Ligase</keyword>
<dbReference type="GO" id="GO:0005524">
    <property type="term" value="F:ATP binding"/>
    <property type="evidence" value="ECO:0007669"/>
    <property type="project" value="UniProtKB-KW"/>
</dbReference>
<dbReference type="PROSITE" id="PS00455">
    <property type="entry name" value="AMP_BINDING"/>
    <property type="match status" value="1"/>
</dbReference>
<protein>
    <recommendedName>
        <fullName evidence="6">AMP-dependent synthetase/ligase domain-containing protein</fullName>
    </recommendedName>
</protein>
<reference evidence="8" key="1">
    <citation type="journal article" date="2018" name="Nat. Microbiol.">
        <title>Leveraging single-cell genomics to expand the fungal tree of life.</title>
        <authorList>
            <person name="Ahrendt S.R."/>
            <person name="Quandt C.A."/>
            <person name="Ciobanu D."/>
            <person name="Clum A."/>
            <person name="Salamov A."/>
            <person name="Andreopoulos B."/>
            <person name="Cheng J.F."/>
            <person name="Woyke T."/>
            <person name="Pelin A."/>
            <person name="Henrissat B."/>
            <person name="Reynolds N.K."/>
            <person name="Benny G.L."/>
            <person name="Smith M.E."/>
            <person name="James T.Y."/>
            <person name="Grigoriev I.V."/>
        </authorList>
    </citation>
    <scope>NUCLEOTIDE SEQUENCE [LARGE SCALE GENOMIC DNA]</scope>
</reference>
<dbReference type="Proteomes" id="UP000269721">
    <property type="component" value="Unassembled WGS sequence"/>
</dbReference>
<keyword evidence="4" id="KW-0067">ATP-binding</keyword>
<evidence type="ECO:0000313" key="7">
    <source>
        <dbReference type="EMBL" id="RKO93451.1"/>
    </source>
</evidence>
<evidence type="ECO:0000256" key="2">
    <source>
        <dbReference type="ARBA" id="ARBA00022598"/>
    </source>
</evidence>
<evidence type="ECO:0000256" key="1">
    <source>
        <dbReference type="ARBA" id="ARBA00006432"/>
    </source>
</evidence>
<feature type="domain" description="AMP-dependent synthetase/ligase" evidence="6">
    <location>
        <begin position="3"/>
        <end position="376"/>
    </location>
</feature>
<evidence type="ECO:0000256" key="5">
    <source>
        <dbReference type="ARBA" id="ARBA00036813"/>
    </source>
</evidence>
<dbReference type="InterPro" id="IPR020845">
    <property type="entry name" value="AMP-binding_CS"/>
</dbReference>
<accession>A0A4P9WKF1</accession>
<evidence type="ECO:0000259" key="6">
    <source>
        <dbReference type="Pfam" id="PF00501"/>
    </source>
</evidence>
<evidence type="ECO:0000256" key="4">
    <source>
        <dbReference type="ARBA" id="ARBA00022840"/>
    </source>
</evidence>
<dbReference type="GO" id="GO:0004467">
    <property type="term" value="F:long-chain fatty acid-CoA ligase activity"/>
    <property type="evidence" value="ECO:0007669"/>
    <property type="project" value="UniProtKB-EC"/>
</dbReference>
<keyword evidence="8" id="KW-1185">Reference proteome</keyword>
<dbReference type="SUPFAM" id="SSF56801">
    <property type="entry name" value="Acetyl-CoA synthetase-like"/>
    <property type="match status" value="1"/>
</dbReference>
<evidence type="ECO:0000256" key="3">
    <source>
        <dbReference type="ARBA" id="ARBA00022741"/>
    </source>
</evidence>
<organism evidence="7 8">
    <name type="scientific">Blyttiomyces helicus</name>
    <dbReference type="NCBI Taxonomy" id="388810"/>
    <lineage>
        <taxon>Eukaryota</taxon>
        <taxon>Fungi</taxon>
        <taxon>Fungi incertae sedis</taxon>
        <taxon>Chytridiomycota</taxon>
        <taxon>Chytridiomycota incertae sedis</taxon>
        <taxon>Chytridiomycetes</taxon>
        <taxon>Chytridiomycetes incertae sedis</taxon>
        <taxon>Blyttiomyces</taxon>
    </lineage>
</organism>
<dbReference type="GO" id="GO:0005811">
    <property type="term" value="C:lipid droplet"/>
    <property type="evidence" value="ECO:0007669"/>
    <property type="project" value="TreeGrafter"/>
</dbReference>
<dbReference type="Gene3D" id="3.40.50.12780">
    <property type="entry name" value="N-terminal domain of ligase-like"/>
    <property type="match status" value="1"/>
</dbReference>
<keyword evidence="3" id="KW-0547">Nucleotide-binding</keyword>
<dbReference type="PANTHER" id="PTHR43272">
    <property type="entry name" value="LONG-CHAIN-FATTY-ACID--COA LIGASE"/>
    <property type="match status" value="1"/>
</dbReference>
<proteinExistence type="inferred from homology"/>
<dbReference type="InterPro" id="IPR042099">
    <property type="entry name" value="ANL_N_sf"/>
</dbReference>
<evidence type="ECO:0000313" key="8">
    <source>
        <dbReference type="Proteomes" id="UP000269721"/>
    </source>
</evidence>
<dbReference type="InterPro" id="IPR000873">
    <property type="entry name" value="AMP-dep_synth/lig_dom"/>
</dbReference>
<dbReference type="GO" id="GO:0005886">
    <property type="term" value="C:plasma membrane"/>
    <property type="evidence" value="ECO:0007669"/>
    <property type="project" value="TreeGrafter"/>
</dbReference>
<dbReference type="AlphaFoldDB" id="A0A4P9WKF1"/>
<comment type="similarity">
    <text evidence="1">Belongs to the ATP-dependent AMP-binding enzyme family.</text>
</comment>
<dbReference type="GO" id="GO:0005783">
    <property type="term" value="C:endoplasmic reticulum"/>
    <property type="evidence" value="ECO:0007669"/>
    <property type="project" value="TreeGrafter"/>
</dbReference>
<name>A0A4P9WKF1_9FUNG</name>
<dbReference type="GO" id="GO:0035336">
    <property type="term" value="P:long-chain fatty-acyl-CoA metabolic process"/>
    <property type="evidence" value="ECO:0007669"/>
    <property type="project" value="TreeGrafter"/>
</dbReference>
<comment type="catalytic activity">
    <reaction evidence="5">
        <text>a long-chain fatty acid + ATP + CoA = a long-chain fatty acyl-CoA + AMP + diphosphate</text>
        <dbReference type="Rhea" id="RHEA:15421"/>
        <dbReference type="ChEBI" id="CHEBI:30616"/>
        <dbReference type="ChEBI" id="CHEBI:33019"/>
        <dbReference type="ChEBI" id="CHEBI:57287"/>
        <dbReference type="ChEBI" id="CHEBI:57560"/>
        <dbReference type="ChEBI" id="CHEBI:83139"/>
        <dbReference type="ChEBI" id="CHEBI:456215"/>
        <dbReference type="EC" id="6.2.1.3"/>
    </reaction>
</comment>
<dbReference type="Pfam" id="PF00501">
    <property type="entry name" value="AMP-binding"/>
    <property type="match status" value="1"/>
</dbReference>
<dbReference type="OrthoDB" id="1700726at2759"/>
<gene>
    <name evidence="7" type="ORF">BDK51DRAFT_51537</name>
</gene>